<name>B9E1N3_CLOK1</name>
<accession>B9E1N3</accession>
<protein>
    <submittedName>
        <fullName evidence="3">Uncharacterized protein</fullName>
    </submittedName>
</protein>
<evidence type="ECO:0000256" key="2">
    <source>
        <dbReference type="SAM" id="SignalP"/>
    </source>
</evidence>
<evidence type="ECO:0000313" key="4">
    <source>
        <dbReference type="Proteomes" id="UP000007969"/>
    </source>
</evidence>
<feature type="region of interest" description="Disordered" evidence="1">
    <location>
        <begin position="53"/>
        <end position="83"/>
    </location>
</feature>
<feature type="signal peptide" evidence="2">
    <location>
        <begin position="1"/>
        <end position="17"/>
    </location>
</feature>
<gene>
    <name evidence="3" type="ordered locus">CKR_1357</name>
</gene>
<evidence type="ECO:0000256" key="1">
    <source>
        <dbReference type="SAM" id="MobiDB-lite"/>
    </source>
</evidence>
<dbReference type="Proteomes" id="UP000007969">
    <property type="component" value="Chromosome"/>
</dbReference>
<dbReference type="HOGENOM" id="CLU_2567812_0_0_9"/>
<proteinExistence type="predicted"/>
<feature type="compositionally biased region" description="Basic residues" evidence="1">
    <location>
        <begin position="53"/>
        <end position="64"/>
    </location>
</feature>
<evidence type="ECO:0000313" key="3">
    <source>
        <dbReference type="EMBL" id="BAH06408.1"/>
    </source>
</evidence>
<dbReference type="AlphaFoldDB" id="B9E1N3"/>
<organism evidence="3 4">
    <name type="scientific">Clostridium kluyveri (strain NBRC 12016)</name>
    <dbReference type="NCBI Taxonomy" id="583346"/>
    <lineage>
        <taxon>Bacteria</taxon>
        <taxon>Bacillati</taxon>
        <taxon>Bacillota</taxon>
        <taxon>Clostridia</taxon>
        <taxon>Eubacteriales</taxon>
        <taxon>Clostridiaceae</taxon>
        <taxon>Clostridium</taxon>
    </lineage>
</organism>
<reference evidence="4" key="1">
    <citation type="submission" date="2005-09" db="EMBL/GenBank/DDBJ databases">
        <title>Complete genome sequence of Clostridium kluyveri and comparative genomics of Clostridia species.</title>
        <authorList>
            <person name="Inui M."/>
            <person name="Nonaka H."/>
            <person name="Shinoda Y."/>
            <person name="Ikenaga Y."/>
            <person name="Abe M."/>
            <person name="Naito K."/>
            <person name="Vertes A.A."/>
            <person name="Yukawa H."/>
        </authorList>
    </citation>
    <scope>NUCLEOTIDE SEQUENCE [LARGE SCALE GENOMIC DNA]</scope>
    <source>
        <strain evidence="4">NBRC 12016</strain>
    </source>
</reference>
<dbReference type="EMBL" id="AP009049">
    <property type="protein sequence ID" value="BAH06408.1"/>
    <property type="molecule type" value="Genomic_DNA"/>
</dbReference>
<feature type="chain" id="PRO_5039119277" evidence="2">
    <location>
        <begin position="18"/>
        <end position="83"/>
    </location>
</feature>
<dbReference type="KEGG" id="ckr:CKR_1357"/>
<sequence>MKMLKMKYKIISAVMLAAPLLINTGIGTTVSAHSASNKPAVVCKSKYKTPAKPVKKVVNKHKVKASNTKPAPKVVHSAANAHR</sequence>
<keyword evidence="2" id="KW-0732">Signal</keyword>